<accession>S5MRA3</accession>
<sequence>MTPLFLHLMRVPKVCLPLFSNATIFRLISNVIVFKFNSVKNFKNFNNCVTLIYITQPRSPRSCLKILLAFSRTLVFVKQD</sequence>
<dbReference type="KEGG" id="vg:16479697"/>
<name>S5MRA3_9ABAC</name>
<dbReference type="RefSeq" id="YP_008378420.1">
    <property type="nucleotide sequence ID" value="NC_021924.1"/>
</dbReference>
<dbReference type="GeneID" id="16479697"/>
<keyword evidence="2" id="KW-1185">Reference proteome</keyword>
<evidence type="ECO:0000313" key="1">
    <source>
        <dbReference type="EMBL" id="AGR57104.1"/>
    </source>
</evidence>
<dbReference type="EMBL" id="KC961304">
    <property type="protein sequence ID" value="AGR57104.1"/>
    <property type="molecule type" value="Genomic_DNA"/>
</dbReference>
<dbReference type="Proteomes" id="UP000208100">
    <property type="component" value="Segment"/>
</dbReference>
<organism evidence="1 2">
    <name type="scientific">Choristoneura rosaceana nucleopolyhedrovirus</name>
    <dbReference type="NCBI Taxonomy" id="58094"/>
    <lineage>
        <taxon>Viruses</taxon>
        <taxon>Viruses incertae sedis</taxon>
        <taxon>Naldaviricetes</taxon>
        <taxon>Lefavirales</taxon>
        <taxon>Baculoviridae</taxon>
        <taxon>Alphabaculovirus</taxon>
        <taxon>Alphabaculovirus chorosaceanae</taxon>
    </lineage>
</organism>
<protein>
    <submittedName>
        <fullName evidence="1">Uncharacterized protein</fullName>
    </submittedName>
</protein>
<reference evidence="1 2" key="1">
    <citation type="journal article" date="2013" name="PLoS ONE">
        <title>Comparative Genome Sequence Analysis of Choristoneura occidentalis Freeman and C. rosaceana Harris (Lepidoptera: Tortricidae) Alphabaculoviruses.</title>
        <authorList>
            <person name="Thumbi D.K."/>
            <person name="Beliveau C."/>
            <person name="Cusson M."/>
            <person name="Lapointe R."/>
            <person name="Lucarotti C.J."/>
        </authorList>
    </citation>
    <scope>NUCLEOTIDE SEQUENCE [LARGE SCALE GENOMIC DNA]</scope>
    <source>
        <strain evidence="1">NB_1</strain>
    </source>
</reference>
<proteinExistence type="predicted"/>
<evidence type="ECO:0000313" key="2">
    <source>
        <dbReference type="Proteomes" id="UP000208100"/>
    </source>
</evidence>